<keyword evidence="2" id="KW-1185">Reference proteome</keyword>
<evidence type="ECO:0000313" key="1">
    <source>
        <dbReference type="EMBL" id="RNA08670.1"/>
    </source>
</evidence>
<dbReference type="EMBL" id="REGN01006666">
    <property type="protein sequence ID" value="RNA08670.1"/>
    <property type="molecule type" value="Genomic_DNA"/>
</dbReference>
<evidence type="ECO:0000313" key="2">
    <source>
        <dbReference type="Proteomes" id="UP000276133"/>
    </source>
</evidence>
<organism evidence="1 2">
    <name type="scientific">Brachionus plicatilis</name>
    <name type="common">Marine rotifer</name>
    <name type="synonym">Brachionus muelleri</name>
    <dbReference type="NCBI Taxonomy" id="10195"/>
    <lineage>
        <taxon>Eukaryota</taxon>
        <taxon>Metazoa</taxon>
        <taxon>Spiralia</taxon>
        <taxon>Gnathifera</taxon>
        <taxon>Rotifera</taxon>
        <taxon>Eurotatoria</taxon>
        <taxon>Monogononta</taxon>
        <taxon>Pseudotrocha</taxon>
        <taxon>Ploima</taxon>
        <taxon>Brachionidae</taxon>
        <taxon>Brachionus</taxon>
    </lineage>
</organism>
<sequence length="97" mass="11402">MSSLAFWSYENFRQCEILVQKLQYKKKLQSFCRAWNSVAQNLYNIHEQGELWCIVHKHFLACGASLNGQLIPFENEEPKAKDDLEDLENRLARLSLL</sequence>
<name>A0A3M7QB86_BRAPC</name>
<proteinExistence type="predicted"/>
<reference evidence="1 2" key="1">
    <citation type="journal article" date="2018" name="Sci. Rep.">
        <title>Genomic signatures of local adaptation to the degree of environmental predictability in rotifers.</title>
        <authorList>
            <person name="Franch-Gras L."/>
            <person name="Hahn C."/>
            <person name="Garcia-Roger E.M."/>
            <person name="Carmona M.J."/>
            <person name="Serra M."/>
            <person name="Gomez A."/>
        </authorList>
    </citation>
    <scope>NUCLEOTIDE SEQUENCE [LARGE SCALE GENOMIC DNA]</scope>
    <source>
        <strain evidence="1">HYR1</strain>
    </source>
</reference>
<protein>
    <submittedName>
        <fullName evidence="1">Uncharacterized protein</fullName>
    </submittedName>
</protein>
<dbReference type="Proteomes" id="UP000276133">
    <property type="component" value="Unassembled WGS sequence"/>
</dbReference>
<gene>
    <name evidence="1" type="ORF">BpHYR1_021396</name>
</gene>
<comment type="caution">
    <text evidence="1">The sequence shown here is derived from an EMBL/GenBank/DDBJ whole genome shotgun (WGS) entry which is preliminary data.</text>
</comment>
<dbReference type="AlphaFoldDB" id="A0A3M7QB86"/>
<accession>A0A3M7QB86</accession>